<feature type="domain" description="Transposase IS4-like" evidence="1">
    <location>
        <begin position="163"/>
        <end position="323"/>
    </location>
</feature>
<sequence>MPWKEVTLMSARKEFVLLACQEGANIRALCRQFEALGLALWSFGMVVARSCSLTAVADVLSPLLGQKYNTLRERLRDTYREAGAKSGRRRADLCVTECWAPWLAWVLDGWAGRQLAIAMDATSLGDRFTVLAISVVYRGCAVPIAWKVLKATEKHAWKPEWLALLGRFRGLLPEGWTVIVLADRGLYAKWLFGAIVELKWHPFLRVNVQGSFRPEGWCRWHPFCRLVPAEGRRWQGRGTAFSGKKTQLPCTLLGCWGEGHNGPWLVLTDLAPECADACWYGLRAWIEQGFKHSKRGGWQWQHTRMDDPARAERLWMAIAIATWWLLSVGGEAEAGADTPLDIKEPSVPGAARRQGKRWRMVGIFQHGWSLIVAALLNHQLLPVKPGRPEAWPGLTEINGVTLAPPPP</sequence>
<dbReference type="GO" id="GO:0004803">
    <property type="term" value="F:transposase activity"/>
    <property type="evidence" value="ECO:0007669"/>
    <property type="project" value="InterPro"/>
</dbReference>
<dbReference type="InterPro" id="IPR012337">
    <property type="entry name" value="RNaseH-like_sf"/>
</dbReference>
<reference evidence="2 3" key="1">
    <citation type="submission" date="2017-06" db="EMBL/GenBank/DDBJ databases">
        <title>Genome Sequencing of the methanotroph Methylovulum psychrotolerants str. HV10-M2 isolated from a high-altitude environment.</title>
        <authorList>
            <person name="Mateos-Rivera A."/>
        </authorList>
    </citation>
    <scope>NUCLEOTIDE SEQUENCE [LARGE SCALE GENOMIC DNA]</scope>
    <source>
        <strain evidence="2 3">HV10_M2</strain>
    </source>
</reference>
<keyword evidence="3" id="KW-1185">Reference proteome</keyword>
<dbReference type="Pfam" id="PF01609">
    <property type="entry name" value="DDE_Tnp_1"/>
    <property type="match status" value="1"/>
</dbReference>
<evidence type="ECO:0000313" key="2">
    <source>
        <dbReference type="EMBL" id="ASF48559.1"/>
    </source>
</evidence>
<dbReference type="KEGG" id="mpsy:CEK71_22250"/>
<organism evidence="2 3">
    <name type="scientific">Methylovulum psychrotolerans</name>
    <dbReference type="NCBI Taxonomy" id="1704499"/>
    <lineage>
        <taxon>Bacteria</taxon>
        <taxon>Pseudomonadati</taxon>
        <taxon>Pseudomonadota</taxon>
        <taxon>Gammaproteobacteria</taxon>
        <taxon>Methylococcales</taxon>
        <taxon>Methylococcaceae</taxon>
        <taxon>Methylovulum</taxon>
    </lineage>
</organism>
<accession>A0A1Z4C4V6</accession>
<proteinExistence type="predicted"/>
<dbReference type="GO" id="GO:0003677">
    <property type="term" value="F:DNA binding"/>
    <property type="evidence" value="ECO:0007669"/>
    <property type="project" value="InterPro"/>
</dbReference>
<evidence type="ECO:0000313" key="3">
    <source>
        <dbReference type="Proteomes" id="UP000197019"/>
    </source>
</evidence>
<dbReference type="InterPro" id="IPR002559">
    <property type="entry name" value="Transposase_11"/>
</dbReference>
<dbReference type="EMBL" id="CP022129">
    <property type="protein sequence ID" value="ASF48559.1"/>
    <property type="molecule type" value="Genomic_DNA"/>
</dbReference>
<dbReference type="Proteomes" id="UP000197019">
    <property type="component" value="Chromosome"/>
</dbReference>
<dbReference type="GO" id="GO:0006313">
    <property type="term" value="P:DNA transposition"/>
    <property type="evidence" value="ECO:0007669"/>
    <property type="project" value="InterPro"/>
</dbReference>
<evidence type="ECO:0000259" key="1">
    <source>
        <dbReference type="Pfam" id="PF01609"/>
    </source>
</evidence>
<gene>
    <name evidence="2" type="ORF">CEK71_22250</name>
</gene>
<dbReference type="SUPFAM" id="SSF53098">
    <property type="entry name" value="Ribonuclease H-like"/>
    <property type="match status" value="1"/>
</dbReference>
<name>A0A1Z4C4V6_9GAMM</name>
<protein>
    <recommendedName>
        <fullName evidence="1">Transposase IS4-like domain-containing protein</fullName>
    </recommendedName>
</protein>
<dbReference type="AlphaFoldDB" id="A0A1Z4C4V6"/>